<keyword evidence="2" id="KW-0812">Transmembrane</keyword>
<keyword evidence="1" id="KW-1015">Disulfide bond</keyword>
<dbReference type="OrthoDB" id="6145874at2759"/>
<dbReference type="GeneID" id="101899794"/>
<evidence type="ECO:0000259" key="3">
    <source>
        <dbReference type="PROSITE" id="PS51406"/>
    </source>
</evidence>
<evidence type="ECO:0000313" key="4">
    <source>
        <dbReference type="Proteomes" id="UP001652621"/>
    </source>
</evidence>
<dbReference type="Pfam" id="PF00147">
    <property type="entry name" value="Fibrinogen_C"/>
    <property type="match status" value="1"/>
</dbReference>
<organism evidence="4 5">
    <name type="scientific">Musca domestica</name>
    <name type="common">House fly</name>
    <dbReference type="NCBI Taxonomy" id="7370"/>
    <lineage>
        <taxon>Eukaryota</taxon>
        <taxon>Metazoa</taxon>
        <taxon>Ecdysozoa</taxon>
        <taxon>Arthropoda</taxon>
        <taxon>Hexapoda</taxon>
        <taxon>Insecta</taxon>
        <taxon>Pterygota</taxon>
        <taxon>Neoptera</taxon>
        <taxon>Endopterygota</taxon>
        <taxon>Diptera</taxon>
        <taxon>Brachycera</taxon>
        <taxon>Muscomorpha</taxon>
        <taxon>Muscoidea</taxon>
        <taxon>Muscidae</taxon>
        <taxon>Musca</taxon>
    </lineage>
</organism>
<dbReference type="CDD" id="cd00087">
    <property type="entry name" value="FReD"/>
    <property type="match status" value="1"/>
</dbReference>
<keyword evidence="4" id="KW-1185">Reference proteome</keyword>
<dbReference type="VEuPathDB" id="VectorBase:MDOMA2_020343"/>
<dbReference type="RefSeq" id="XP_019891327.1">
    <property type="nucleotide sequence ID" value="XM_020035768.2"/>
</dbReference>
<dbReference type="InterPro" id="IPR002181">
    <property type="entry name" value="Fibrinogen_a/b/g_C_dom"/>
</dbReference>
<protein>
    <submittedName>
        <fullName evidence="5">Fibrinogen C domain-containing protein 1 isoform X1</fullName>
    </submittedName>
</protein>
<dbReference type="InterPro" id="IPR050373">
    <property type="entry name" value="Fibrinogen_C-term_domain"/>
</dbReference>
<dbReference type="InterPro" id="IPR036056">
    <property type="entry name" value="Fibrinogen-like_C"/>
</dbReference>
<dbReference type="PROSITE" id="PS51406">
    <property type="entry name" value="FIBRINOGEN_C_2"/>
    <property type="match status" value="1"/>
</dbReference>
<dbReference type="InterPro" id="IPR020837">
    <property type="entry name" value="Fibrinogen_CS"/>
</dbReference>
<dbReference type="GO" id="GO:0005615">
    <property type="term" value="C:extracellular space"/>
    <property type="evidence" value="ECO:0007669"/>
    <property type="project" value="TreeGrafter"/>
</dbReference>
<proteinExistence type="predicted"/>
<evidence type="ECO:0000256" key="1">
    <source>
        <dbReference type="ARBA" id="ARBA00023157"/>
    </source>
</evidence>
<dbReference type="PROSITE" id="PS00514">
    <property type="entry name" value="FIBRINOGEN_C_1"/>
    <property type="match status" value="1"/>
</dbReference>
<dbReference type="Proteomes" id="UP001652621">
    <property type="component" value="Unplaced"/>
</dbReference>
<dbReference type="SUPFAM" id="SSF56496">
    <property type="entry name" value="Fibrinogen C-terminal domain-like"/>
    <property type="match status" value="1"/>
</dbReference>
<feature type="transmembrane region" description="Helical" evidence="2">
    <location>
        <begin position="6"/>
        <end position="22"/>
    </location>
</feature>
<evidence type="ECO:0000313" key="5">
    <source>
        <dbReference type="RefSeq" id="XP_019891327.1"/>
    </source>
</evidence>
<dbReference type="SMART" id="SM00186">
    <property type="entry name" value="FBG"/>
    <property type="match status" value="1"/>
</dbReference>
<dbReference type="KEGG" id="mde:101899794"/>
<name>A0A9J7DG05_MUSDO</name>
<gene>
    <name evidence="5" type="primary">LOC101899794</name>
</gene>
<feature type="domain" description="Fibrinogen C-terminal" evidence="3">
    <location>
        <begin position="1"/>
        <end position="210"/>
    </location>
</feature>
<reference evidence="5" key="1">
    <citation type="submission" date="2025-08" db="UniProtKB">
        <authorList>
            <consortium name="RefSeq"/>
        </authorList>
    </citation>
    <scope>IDENTIFICATION</scope>
    <source>
        <strain evidence="5">Aabys</strain>
        <tissue evidence="5">Whole body</tissue>
    </source>
</reference>
<evidence type="ECO:0000256" key="2">
    <source>
        <dbReference type="SAM" id="Phobius"/>
    </source>
</evidence>
<dbReference type="AlphaFoldDB" id="A0A9J7DG05"/>
<dbReference type="PANTHER" id="PTHR19143">
    <property type="entry name" value="FIBRINOGEN/TENASCIN/ANGIOPOEITIN"/>
    <property type="match status" value="1"/>
</dbReference>
<accession>A0A9J7DG05</accession>
<keyword evidence="2" id="KW-1133">Transmembrane helix</keyword>
<sequence length="210" mass="24562">MSCLLRSPYLIYLIFILFNAVLRCKMEMIPSDFCYNGQIVIQRRIDGSENFFRLWNDYKRGFGNRSGEFFIGLERLHKLTNSGPYELLVVLEDFDNDRRYAKYDNFIVASEKENYKLHSLGQYTGTAGDALTHHLGKQFSTKDRDHDTWEDNNCAEMCTGAWWYGNCHSSNLNGSYLKGVTTSFAKGIVWSTFRDYYYSLKFVEMSIRPK</sequence>
<dbReference type="Gene3D" id="3.90.215.10">
    <property type="entry name" value="Gamma Fibrinogen, chain A, domain 1"/>
    <property type="match status" value="1"/>
</dbReference>
<keyword evidence="2" id="KW-0472">Membrane</keyword>
<dbReference type="InterPro" id="IPR014716">
    <property type="entry name" value="Fibrinogen_a/b/g_C_1"/>
</dbReference>